<evidence type="ECO:0000256" key="1">
    <source>
        <dbReference type="SAM" id="Phobius"/>
    </source>
</evidence>
<protein>
    <submittedName>
        <fullName evidence="5">Uncharacterized protein</fullName>
    </submittedName>
</protein>
<reference evidence="5" key="1">
    <citation type="submission" date="2021-02" db="EMBL/GenBank/DDBJ databases">
        <authorList>
            <person name="Nowell W R."/>
        </authorList>
    </citation>
    <scope>NUCLEOTIDE SEQUENCE</scope>
</reference>
<dbReference type="Proteomes" id="UP000663838">
    <property type="component" value="Unassembled WGS sequence"/>
</dbReference>
<keyword evidence="8" id="KW-1185">Reference proteome</keyword>
<dbReference type="EMBL" id="CAJOBR010001208">
    <property type="protein sequence ID" value="CAF4587912.1"/>
    <property type="molecule type" value="Genomic_DNA"/>
</dbReference>
<dbReference type="Proteomes" id="UP000663873">
    <property type="component" value="Unassembled WGS sequence"/>
</dbReference>
<evidence type="ECO:0000313" key="7">
    <source>
        <dbReference type="Proteomes" id="UP000663848"/>
    </source>
</evidence>
<dbReference type="Proteomes" id="UP000663848">
    <property type="component" value="Unassembled WGS sequence"/>
</dbReference>
<proteinExistence type="predicted"/>
<keyword evidence="1" id="KW-0812">Transmembrane</keyword>
<feature type="transmembrane region" description="Helical" evidence="1">
    <location>
        <begin position="100"/>
        <end position="118"/>
    </location>
</feature>
<evidence type="ECO:0000313" key="8">
    <source>
        <dbReference type="Proteomes" id="UP000663873"/>
    </source>
</evidence>
<accession>A0A821B0B3</accession>
<dbReference type="Proteomes" id="UP000663851">
    <property type="component" value="Unassembled WGS sequence"/>
</dbReference>
<evidence type="ECO:0000313" key="3">
    <source>
        <dbReference type="EMBL" id="CAF4410001.1"/>
    </source>
</evidence>
<dbReference type="EMBL" id="CAJOBS010001800">
    <property type="protein sequence ID" value="CAF4763243.1"/>
    <property type="molecule type" value="Genomic_DNA"/>
</dbReference>
<dbReference type="EMBL" id="CAJOBP010001166">
    <property type="protein sequence ID" value="CAF4260190.1"/>
    <property type="molecule type" value="Genomic_DNA"/>
</dbReference>
<dbReference type="Proteomes" id="UP000663862">
    <property type="component" value="Unassembled WGS sequence"/>
</dbReference>
<organism evidence="5 7">
    <name type="scientific">Rotaria socialis</name>
    <dbReference type="NCBI Taxonomy" id="392032"/>
    <lineage>
        <taxon>Eukaryota</taxon>
        <taxon>Metazoa</taxon>
        <taxon>Spiralia</taxon>
        <taxon>Gnathifera</taxon>
        <taxon>Rotifera</taxon>
        <taxon>Eurotatoria</taxon>
        <taxon>Bdelloidea</taxon>
        <taxon>Philodinida</taxon>
        <taxon>Philodinidae</taxon>
        <taxon>Rotaria</taxon>
    </lineage>
</organism>
<evidence type="ECO:0000313" key="2">
    <source>
        <dbReference type="EMBL" id="CAF4260190.1"/>
    </source>
</evidence>
<evidence type="ECO:0000313" key="6">
    <source>
        <dbReference type="EMBL" id="CAF4763243.1"/>
    </source>
</evidence>
<feature type="transmembrane region" description="Helical" evidence="1">
    <location>
        <begin position="19"/>
        <end position="40"/>
    </location>
</feature>
<keyword evidence="1" id="KW-0472">Membrane</keyword>
<evidence type="ECO:0000313" key="5">
    <source>
        <dbReference type="EMBL" id="CAF4587912.1"/>
    </source>
</evidence>
<name>A0A821B0B3_9BILA</name>
<sequence length="148" mass="16384">MAPDSTAILLEISQNLYDWGSLIILLIETVGNVIDIISFIRLESLNTWVSSLFLLASFIDTRWMVDPASGAFSLTCVSLAVVDRYILVRTQYCAKITLNQARLAIILAAIFCLFVYSVIPITVLSVLCCLIWNTVGQLPAIYLHGGIR</sequence>
<dbReference type="AlphaFoldDB" id="A0A821B0B3"/>
<dbReference type="EMBL" id="CAJOBO010001797">
    <property type="protein sequence ID" value="CAF4410001.1"/>
    <property type="molecule type" value="Genomic_DNA"/>
</dbReference>
<evidence type="ECO:0000313" key="4">
    <source>
        <dbReference type="EMBL" id="CAF4517273.1"/>
    </source>
</evidence>
<feature type="transmembrane region" description="Helical" evidence="1">
    <location>
        <begin position="71"/>
        <end position="88"/>
    </location>
</feature>
<comment type="caution">
    <text evidence="5">The sequence shown here is derived from an EMBL/GenBank/DDBJ whole genome shotgun (WGS) entry which is preliminary data.</text>
</comment>
<keyword evidence="1" id="KW-1133">Transmembrane helix</keyword>
<dbReference type="EMBL" id="CAJOBQ010001806">
    <property type="protein sequence ID" value="CAF4517273.1"/>
    <property type="molecule type" value="Genomic_DNA"/>
</dbReference>
<gene>
    <name evidence="3" type="ORF">HFQ381_LOCUS20737</name>
    <name evidence="5" type="ORF">QYT958_LOCUS10706</name>
    <name evidence="6" type="ORF">TOA249_LOCUS21147</name>
    <name evidence="4" type="ORF">TSG867_LOCUS22312</name>
    <name evidence="2" type="ORF">UJA718_LOCUS10111</name>
</gene>